<evidence type="ECO:0000313" key="1">
    <source>
        <dbReference type="EMBL" id="RGV57879.1"/>
    </source>
</evidence>
<dbReference type="AlphaFoldDB" id="A0A412YKG5"/>
<dbReference type="EMBL" id="QRZH01000003">
    <property type="protein sequence ID" value="RGV57879.1"/>
    <property type="molecule type" value="Genomic_DNA"/>
</dbReference>
<comment type="caution">
    <text evidence="1">The sequence shown here is derived from an EMBL/GenBank/DDBJ whole genome shotgun (WGS) entry which is preliminary data.</text>
</comment>
<dbReference type="RefSeq" id="WP_122142008.1">
    <property type="nucleotide sequence ID" value="NZ_JAFKPS010000001.1"/>
</dbReference>
<reference evidence="1 2" key="1">
    <citation type="submission" date="2018-08" db="EMBL/GenBank/DDBJ databases">
        <title>A genome reference for cultivated species of the human gut microbiota.</title>
        <authorList>
            <person name="Zou Y."/>
            <person name="Xue W."/>
            <person name="Luo G."/>
        </authorList>
    </citation>
    <scope>NUCLEOTIDE SEQUENCE [LARGE SCALE GENOMIC DNA]</scope>
    <source>
        <strain evidence="1 2">AF14-26</strain>
    </source>
</reference>
<accession>A0A412YKG5</accession>
<proteinExistence type="predicted"/>
<name>A0A412YKG5_BACFG</name>
<organism evidence="1 2">
    <name type="scientific">Bacteroides fragilis</name>
    <dbReference type="NCBI Taxonomy" id="817"/>
    <lineage>
        <taxon>Bacteria</taxon>
        <taxon>Pseudomonadati</taxon>
        <taxon>Bacteroidota</taxon>
        <taxon>Bacteroidia</taxon>
        <taxon>Bacteroidales</taxon>
        <taxon>Bacteroidaceae</taxon>
        <taxon>Bacteroides</taxon>
    </lineage>
</organism>
<dbReference type="Proteomes" id="UP000286270">
    <property type="component" value="Unassembled WGS sequence"/>
</dbReference>
<protein>
    <submittedName>
        <fullName evidence="1">Uncharacterized protein</fullName>
    </submittedName>
</protein>
<gene>
    <name evidence="1" type="ORF">DWW08_05820</name>
</gene>
<evidence type="ECO:0000313" key="2">
    <source>
        <dbReference type="Proteomes" id="UP000286270"/>
    </source>
</evidence>
<sequence length="160" mass="18571">MFQINIKNIIINPVKDLDDIYISEAIETTYNKSGCVAELNWNGYIIPLLGASIGSLYPNIIHMIEQINLGEKYFIENFLDNGFTAKWECYIEEDNLTIMACFIDIACDDIKNTLRSSLNKCNIINIKRDCFIYEWNKLLNRIENDLISVGYNKILESRKK</sequence>